<evidence type="ECO:0000313" key="2">
    <source>
        <dbReference type="Proteomes" id="UP000001307"/>
    </source>
</evidence>
<organism evidence="1 2">
    <name type="scientific">Oikopleura dioica</name>
    <name type="common">Tunicate</name>
    <dbReference type="NCBI Taxonomy" id="34765"/>
    <lineage>
        <taxon>Eukaryota</taxon>
        <taxon>Metazoa</taxon>
        <taxon>Chordata</taxon>
        <taxon>Tunicata</taxon>
        <taxon>Appendicularia</taxon>
        <taxon>Copelata</taxon>
        <taxon>Oikopleuridae</taxon>
        <taxon>Oikopleura</taxon>
    </lineage>
</organism>
<dbReference type="InParanoid" id="E4XJ59"/>
<gene>
    <name evidence="1" type="ORF">GSOID_T00012640001</name>
</gene>
<evidence type="ECO:0000313" key="1">
    <source>
        <dbReference type="EMBL" id="CBY10502.1"/>
    </source>
</evidence>
<name>E4XJ59_OIKDI</name>
<dbReference type="AlphaFoldDB" id="E4XJ59"/>
<proteinExistence type="predicted"/>
<accession>E4XJ59</accession>
<dbReference type="EMBL" id="FN653057">
    <property type="protein sequence ID" value="CBY10502.1"/>
    <property type="molecule type" value="Genomic_DNA"/>
</dbReference>
<sequence length="123" mass="14234">MLIFSAKIHRKLTSEYFWSEIKNRKSTSAHSTRLDKPEKTALAEFLRFLGLKKVFSNHQYLCLNSVRSSRNKMFVGVKFQSGNPSFLSSLDKWLDSALEGNNDGIQMHGRIADVFKIFKKKIF</sequence>
<dbReference type="Proteomes" id="UP000001307">
    <property type="component" value="Unassembled WGS sequence"/>
</dbReference>
<reference evidence="1 2" key="1">
    <citation type="journal article" date="2010" name="Science">
        <title>Plasticity of animal genome architecture unmasked by rapid evolution of a pelagic tunicate.</title>
        <authorList>
            <person name="Denoeud F."/>
            <person name="Henriet S."/>
            <person name="Mungpakdee S."/>
            <person name="Aury J.M."/>
            <person name="Da Silva C."/>
            <person name="Brinkmann H."/>
            <person name="Mikhaleva J."/>
            <person name="Olsen L.C."/>
            <person name="Jubin C."/>
            <person name="Canestro C."/>
            <person name="Bouquet J.M."/>
            <person name="Danks G."/>
            <person name="Poulain J."/>
            <person name="Campsteijn C."/>
            <person name="Adamski M."/>
            <person name="Cross I."/>
            <person name="Yadetie F."/>
            <person name="Muffato M."/>
            <person name="Louis A."/>
            <person name="Butcher S."/>
            <person name="Tsagkogeorga G."/>
            <person name="Konrad A."/>
            <person name="Singh S."/>
            <person name="Jensen M.F."/>
            <person name="Cong E.H."/>
            <person name="Eikeseth-Otteraa H."/>
            <person name="Noel B."/>
            <person name="Anthouard V."/>
            <person name="Porcel B.M."/>
            <person name="Kachouri-Lafond R."/>
            <person name="Nishino A."/>
            <person name="Ugolini M."/>
            <person name="Chourrout P."/>
            <person name="Nishida H."/>
            <person name="Aasland R."/>
            <person name="Huzurbazar S."/>
            <person name="Westhof E."/>
            <person name="Delsuc F."/>
            <person name="Lehrach H."/>
            <person name="Reinhardt R."/>
            <person name="Weissenbach J."/>
            <person name="Roy S.W."/>
            <person name="Artiguenave F."/>
            <person name="Postlethwait J.H."/>
            <person name="Manak J.R."/>
            <person name="Thompson E.M."/>
            <person name="Jaillon O."/>
            <person name="Du Pasquier L."/>
            <person name="Boudinot P."/>
            <person name="Liberles D.A."/>
            <person name="Volff J.N."/>
            <person name="Philippe H."/>
            <person name="Lenhard B."/>
            <person name="Roest Crollius H."/>
            <person name="Wincker P."/>
            <person name="Chourrout D."/>
        </authorList>
    </citation>
    <scope>NUCLEOTIDE SEQUENCE [LARGE SCALE GENOMIC DNA]</scope>
</reference>
<keyword evidence="2" id="KW-1185">Reference proteome</keyword>
<protein>
    <submittedName>
        <fullName evidence="1">Uncharacterized protein</fullName>
    </submittedName>
</protein>